<dbReference type="EMBL" id="MVIT01000037">
    <property type="protein sequence ID" value="OOV46969.1"/>
    <property type="molecule type" value="Genomic_DNA"/>
</dbReference>
<gene>
    <name evidence="1" type="ORF">B1J93_02410</name>
</gene>
<organism evidence="1 2">
    <name type="scientific">Leptospira kirschneri serovar Pomona</name>
    <dbReference type="NCBI Taxonomy" id="561005"/>
    <lineage>
        <taxon>Bacteria</taxon>
        <taxon>Pseudomonadati</taxon>
        <taxon>Spirochaetota</taxon>
        <taxon>Spirochaetia</taxon>
        <taxon>Leptospirales</taxon>
        <taxon>Leptospiraceae</taxon>
        <taxon>Leptospira</taxon>
    </lineage>
</organism>
<accession>A0A1T1E1I6</accession>
<dbReference type="AlphaFoldDB" id="A0A1T1E1I6"/>
<comment type="caution">
    <text evidence="1">The sequence shown here is derived from an EMBL/GenBank/DDBJ whole genome shotgun (WGS) entry which is preliminary data.</text>
</comment>
<dbReference type="Proteomes" id="UP000191008">
    <property type="component" value="Unassembled WGS sequence"/>
</dbReference>
<evidence type="ECO:0000313" key="1">
    <source>
        <dbReference type="EMBL" id="OOV46969.1"/>
    </source>
</evidence>
<reference evidence="1 2" key="1">
    <citation type="submission" date="2017-02" db="EMBL/GenBank/DDBJ databases">
        <title>Comparative genomic analysis of Brazilian Leptospira kirschneri strains of different serogroups.</title>
        <authorList>
            <person name="Moreno L.Z."/>
            <person name="Miraglia F."/>
            <person name="Kremer F.S."/>
            <person name="Eslabao M.R."/>
            <person name="Lilenbaum W."/>
            <person name="Dellagostin O.A."/>
            <person name="Moreno A.M."/>
        </authorList>
    </citation>
    <scope>NUCLEOTIDE SEQUENCE [LARGE SCALE GENOMIC DNA]</scope>
    <source>
        <strain evidence="1 2">M110/06</strain>
    </source>
</reference>
<protein>
    <submittedName>
        <fullName evidence="1">Uncharacterized protein</fullName>
    </submittedName>
</protein>
<name>A0A1T1E1I6_9LEPT</name>
<proteinExistence type="predicted"/>
<sequence>MFGSFFVTHPYPIEYLNVCSKIQFQVSSAKSNTKAIEAQLNALHGSRSILKLKTKYYVSFMHFID</sequence>
<evidence type="ECO:0000313" key="2">
    <source>
        <dbReference type="Proteomes" id="UP000191008"/>
    </source>
</evidence>